<accession>U4KNL3</accession>
<evidence type="ECO:0000313" key="1">
    <source>
        <dbReference type="EMBL" id="CCV65875.1"/>
    </source>
</evidence>
<sequence>MIVDHISNLDKYVSLSKEIQTVVDYIKQTNLITIEPGKYDVVTNRVKLLRENYVARPQEECFFESHQLFGDIQLVLKGEEYFGYMPKDTTSFRVTHEYDQDKDVLKGQATSDFTRVLLTEGMFALVLKDELHMPKLENKPNTEVIKAVFKIKLSEGK</sequence>
<organism evidence="1 2">
    <name type="scientific">Acholeplasma brassicae</name>
    <dbReference type="NCBI Taxonomy" id="61635"/>
    <lineage>
        <taxon>Bacteria</taxon>
        <taxon>Bacillati</taxon>
        <taxon>Mycoplasmatota</taxon>
        <taxon>Mollicutes</taxon>
        <taxon>Acholeplasmatales</taxon>
        <taxon>Acholeplasmataceae</taxon>
        <taxon>Acholeplasma</taxon>
    </lineage>
</organism>
<dbReference type="Gene3D" id="2.60.120.370">
    <property type="entry name" value="YhcH/YjgK/YiaL"/>
    <property type="match status" value="1"/>
</dbReference>
<dbReference type="InterPro" id="IPR037012">
    <property type="entry name" value="NanQ/TabA/YiaL_sf"/>
</dbReference>
<dbReference type="AlphaFoldDB" id="U4KNL3"/>
<dbReference type="PANTHER" id="PTHR34986:SF1">
    <property type="entry name" value="PROTEIN YIAL"/>
    <property type="match status" value="1"/>
</dbReference>
<dbReference type="SUPFAM" id="SSF51197">
    <property type="entry name" value="Clavaminate synthase-like"/>
    <property type="match status" value="1"/>
</dbReference>
<dbReference type="PANTHER" id="PTHR34986">
    <property type="entry name" value="EVOLVED BETA-GALACTOSIDASE SUBUNIT BETA"/>
    <property type="match status" value="1"/>
</dbReference>
<protein>
    <recommendedName>
        <fullName evidence="3">YhcH/YjgK/YiaL family protein</fullName>
    </recommendedName>
</protein>
<dbReference type="EMBL" id="FO681348">
    <property type="protein sequence ID" value="CCV65875.1"/>
    <property type="molecule type" value="Genomic_DNA"/>
</dbReference>
<gene>
    <name evidence="1" type="ORF">BN85308540</name>
</gene>
<evidence type="ECO:0000313" key="2">
    <source>
        <dbReference type="Proteomes" id="UP000032737"/>
    </source>
</evidence>
<reference evidence="1 2" key="1">
    <citation type="journal article" date="2013" name="J. Mol. Microbiol. Biotechnol.">
        <title>Analysis of the Complete Genomes of Acholeplasma brassicae , A. palmae and A. laidlawii and Their Comparison to the Obligate Parasites from ' Candidatus Phytoplasma'.</title>
        <authorList>
            <person name="Kube M."/>
            <person name="Siewert C."/>
            <person name="Migdoll A.M."/>
            <person name="Duduk B."/>
            <person name="Holz S."/>
            <person name="Rabus R."/>
            <person name="Seemuller E."/>
            <person name="Mitrovic J."/>
            <person name="Muller I."/>
            <person name="Buttner C."/>
            <person name="Reinhardt R."/>
        </authorList>
    </citation>
    <scope>NUCLEOTIDE SEQUENCE [LARGE SCALE GENOMIC DNA]</scope>
    <source>
        <strain evidence="2">0502</strain>
    </source>
</reference>
<dbReference type="OrthoDB" id="9792756at2"/>
<evidence type="ECO:0008006" key="3">
    <source>
        <dbReference type="Google" id="ProtNLM"/>
    </source>
</evidence>
<proteinExistence type="predicted"/>
<dbReference type="STRING" id="61635.BN85308540"/>
<dbReference type="HOGENOM" id="CLU_107139_1_0_14"/>
<dbReference type="Proteomes" id="UP000032737">
    <property type="component" value="Chromosome"/>
</dbReference>
<dbReference type="Pfam" id="PF04074">
    <property type="entry name" value="DUF386"/>
    <property type="match status" value="1"/>
</dbReference>
<dbReference type="NCBIfam" id="TIGR00022">
    <property type="entry name" value="YhcH/YjgK/YiaL family protein"/>
    <property type="match status" value="1"/>
</dbReference>
<dbReference type="GO" id="GO:0005829">
    <property type="term" value="C:cytosol"/>
    <property type="evidence" value="ECO:0007669"/>
    <property type="project" value="TreeGrafter"/>
</dbReference>
<dbReference type="InterPro" id="IPR004375">
    <property type="entry name" value="NanQ/TabA/YiaL"/>
</dbReference>
<dbReference type="KEGG" id="abra:BN85308540"/>
<dbReference type="RefSeq" id="WP_030004737.1">
    <property type="nucleotide sequence ID" value="NC_022549.1"/>
</dbReference>
<name>U4KNL3_9MOLU</name>
<keyword evidence="2" id="KW-1185">Reference proteome</keyword>